<feature type="domain" description="Myb/SANT-like" evidence="2">
    <location>
        <begin position="1"/>
        <end position="85"/>
    </location>
</feature>
<name>A0AAE1YRJ6_9LAMI</name>
<proteinExistence type="predicted"/>
<sequence>MEKTFVHSLVEHARSGFFHPERVNIHAVMCALYDLSKEHGMKVAYEWAQTRVAHLRERYELFKWVVYTDGVIWNPRLGFLTAPDQGNKRVKCYVNAYEDLWEALCIFFDHDNQERNYVIDVDCFDLNVRTQPEGWVVQWTRLDTYYDTDCDADSVLPIPRVPRAAVPIEKLVAASPRIQKSRGASSSTASNTTPIEKDA</sequence>
<dbReference type="AlphaFoldDB" id="A0AAE1YRJ6"/>
<reference evidence="3" key="1">
    <citation type="submission" date="2020-06" db="EMBL/GenBank/DDBJ databases">
        <authorList>
            <person name="Li T."/>
            <person name="Hu X."/>
            <person name="Zhang T."/>
            <person name="Song X."/>
            <person name="Zhang H."/>
            <person name="Dai N."/>
            <person name="Sheng W."/>
            <person name="Hou X."/>
            <person name="Wei L."/>
        </authorList>
    </citation>
    <scope>NUCLEOTIDE SEQUENCE</scope>
    <source>
        <strain evidence="3">3651</strain>
        <tissue evidence="3">Leaf</tissue>
    </source>
</reference>
<dbReference type="InterPro" id="IPR024752">
    <property type="entry name" value="Myb/SANT-like_dom"/>
</dbReference>
<protein>
    <recommendedName>
        <fullName evidence="2">Myb/SANT-like domain-containing protein</fullName>
    </recommendedName>
</protein>
<evidence type="ECO:0000313" key="3">
    <source>
        <dbReference type="EMBL" id="KAK4434857.1"/>
    </source>
</evidence>
<gene>
    <name evidence="3" type="ORF">Salat_0648600</name>
</gene>
<organism evidence="3 4">
    <name type="scientific">Sesamum alatum</name>
    <dbReference type="NCBI Taxonomy" id="300844"/>
    <lineage>
        <taxon>Eukaryota</taxon>
        <taxon>Viridiplantae</taxon>
        <taxon>Streptophyta</taxon>
        <taxon>Embryophyta</taxon>
        <taxon>Tracheophyta</taxon>
        <taxon>Spermatophyta</taxon>
        <taxon>Magnoliopsida</taxon>
        <taxon>eudicotyledons</taxon>
        <taxon>Gunneridae</taxon>
        <taxon>Pentapetalae</taxon>
        <taxon>asterids</taxon>
        <taxon>lamiids</taxon>
        <taxon>Lamiales</taxon>
        <taxon>Pedaliaceae</taxon>
        <taxon>Sesamum</taxon>
    </lineage>
</organism>
<keyword evidence="4" id="KW-1185">Reference proteome</keyword>
<evidence type="ECO:0000313" key="4">
    <source>
        <dbReference type="Proteomes" id="UP001293254"/>
    </source>
</evidence>
<dbReference type="Pfam" id="PF12776">
    <property type="entry name" value="Myb_DNA-bind_3"/>
    <property type="match status" value="1"/>
</dbReference>
<evidence type="ECO:0000256" key="1">
    <source>
        <dbReference type="SAM" id="MobiDB-lite"/>
    </source>
</evidence>
<dbReference type="EMBL" id="JACGWO010000002">
    <property type="protein sequence ID" value="KAK4434857.1"/>
    <property type="molecule type" value="Genomic_DNA"/>
</dbReference>
<comment type="caution">
    <text evidence="3">The sequence shown here is derived from an EMBL/GenBank/DDBJ whole genome shotgun (WGS) entry which is preliminary data.</text>
</comment>
<reference evidence="3" key="2">
    <citation type="journal article" date="2024" name="Plant">
        <title>Genomic evolution and insights into agronomic trait innovations of Sesamum species.</title>
        <authorList>
            <person name="Miao H."/>
            <person name="Wang L."/>
            <person name="Qu L."/>
            <person name="Liu H."/>
            <person name="Sun Y."/>
            <person name="Le M."/>
            <person name="Wang Q."/>
            <person name="Wei S."/>
            <person name="Zheng Y."/>
            <person name="Lin W."/>
            <person name="Duan Y."/>
            <person name="Cao H."/>
            <person name="Xiong S."/>
            <person name="Wang X."/>
            <person name="Wei L."/>
            <person name="Li C."/>
            <person name="Ma Q."/>
            <person name="Ju M."/>
            <person name="Zhao R."/>
            <person name="Li G."/>
            <person name="Mu C."/>
            <person name="Tian Q."/>
            <person name="Mei H."/>
            <person name="Zhang T."/>
            <person name="Gao T."/>
            <person name="Zhang H."/>
        </authorList>
    </citation>
    <scope>NUCLEOTIDE SEQUENCE</scope>
    <source>
        <strain evidence="3">3651</strain>
    </source>
</reference>
<dbReference type="Proteomes" id="UP001293254">
    <property type="component" value="Unassembled WGS sequence"/>
</dbReference>
<feature type="region of interest" description="Disordered" evidence="1">
    <location>
        <begin position="176"/>
        <end position="199"/>
    </location>
</feature>
<feature type="compositionally biased region" description="Polar residues" evidence="1">
    <location>
        <begin position="182"/>
        <end position="199"/>
    </location>
</feature>
<evidence type="ECO:0000259" key="2">
    <source>
        <dbReference type="Pfam" id="PF12776"/>
    </source>
</evidence>
<accession>A0AAE1YRJ6</accession>